<dbReference type="Gene3D" id="2.40.50.100">
    <property type="match status" value="1"/>
</dbReference>
<evidence type="ECO:0000259" key="4">
    <source>
        <dbReference type="Pfam" id="PF25917"/>
    </source>
</evidence>
<dbReference type="InterPro" id="IPR058792">
    <property type="entry name" value="Beta-barrel_RND_2"/>
</dbReference>
<dbReference type="RefSeq" id="WP_084089550.1">
    <property type="nucleotide sequence ID" value="NZ_FWXD01000004.1"/>
</dbReference>
<evidence type="ECO:0000313" key="6">
    <source>
        <dbReference type="EMBL" id="SMC20596.1"/>
    </source>
</evidence>
<dbReference type="Pfam" id="PF25954">
    <property type="entry name" value="Beta-barrel_RND_2"/>
    <property type="match status" value="1"/>
</dbReference>
<proteinExistence type="inferred from homology"/>
<feature type="region of interest" description="Disordered" evidence="2">
    <location>
        <begin position="306"/>
        <end position="366"/>
    </location>
</feature>
<feature type="compositionally biased region" description="Low complexity" evidence="2">
    <location>
        <begin position="337"/>
        <end position="352"/>
    </location>
</feature>
<evidence type="ECO:0000259" key="3">
    <source>
        <dbReference type="Pfam" id="PF25876"/>
    </source>
</evidence>
<comment type="similarity">
    <text evidence="1">Belongs to the membrane fusion protein (MFP) (TC 8.A.1) family.</text>
</comment>
<dbReference type="STRING" id="1121001.SAMN02745857_01026"/>
<sequence length="450" mass="47941">MKTSKKILLGLAGLLIVGGGAGWYFWPKADPVAKYRTQAVSKGELVQTVSATGTLNPVLVVSVGTQVSGTVRKLNVDFNDKVTEGQILLELDTDQLKASLRQSQATLTSSRAKLKYTTAQAERMRTLFTQNYVSKQELDSAESDLAAAKAAVVQGEAQVERDTVNMNNAIIRSPVSGIVIDKQVDLGQTVAASYQTPTLLKIAQDLSKMQIHANFAEADLARIKPELPTTFRVDAFPDMTLPGKVNQVRLNPTTNSNVVTYDVVIDVDNPRQRLLPGMTAYVDVEIGRRDNAIMVPNAALRYRPPGVAAEKSGKGGRDASGAAAWQRRGDEASRPRNASGAADASGAANASAPQSRGFGNGGGGMRMGGRQRGTVYVLQADGQLKAISVRLGITDGKFTEILPGRDETELPVKEGQMLVIGETQPDGAQPATGGNRQQGQGGPGQMPRRF</sequence>
<dbReference type="GO" id="GO:1990281">
    <property type="term" value="C:efflux pump complex"/>
    <property type="evidence" value="ECO:0007669"/>
    <property type="project" value="TreeGrafter"/>
</dbReference>
<dbReference type="AlphaFoldDB" id="A0A1W1X9J8"/>
<dbReference type="OrthoDB" id="9784484at2"/>
<organism evidence="6 7">
    <name type="scientific">Andreprevotia lacus DSM 23236</name>
    <dbReference type="NCBI Taxonomy" id="1121001"/>
    <lineage>
        <taxon>Bacteria</taxon>
        <taxon>Pseudomonadati</taxon>
        <taxon>Pseudomonadota</taxon>
        <taxon>Betaproteobacteria</taxon>
        <taxon>Neisseriales</taxon>
        <taxon>Chitinibacteraceae</taxon>
        <taxon>Andreprevotia</taxon>
    </lineage>
</organism>
<feature type="domain" description="CusB-like beta-barrel" evidence="5">
    <location>
        <begin position="211"/>
        <end position="284"/>
    </location>
</feature>
<dbReference type="InterPro" id="IPR058625">
    <property type="entry name" value="MdtA-like_BSH"/>
</dbReference>
<dbReference type="Gene3D" id="2.40.30.170">
    <property type="match status" value="1"/>
</dbReference>
<dbReference type="Gene3D" id="1.10.287.470">
    <property type="entry name" value="Helix hairpin bin"/>
    <property type="match status" value="1"/>
</dbReference>
<dbReference type="EMBL" id="FWXD01000004">
    <property type="protein sequence ID" value="SMC20596.1"/>
    <property type="molecule type" value="Genomic_DNA"/>
</dbReference>
<dbReference type="NCBIfam" id="TIGR01730">
    <property type="entry name" value="RND_mfp"/>
    <property type="match status" value="1"/>
</dbReference>
<dbReference type="InterPro" id="IPR058624">
    <property type="entry name" value="MdtA-like_HH"/>
</dbReference>
<dbReference type="GO" id="GO:0015562">
    <property type="term" value="F:efflux transmembrane transporter activity"/>
    <property type="evidence" value="ECO:0007669"/>
    <property type="project" value="TreeGrafter"/>
</dbReference>
<evidence type="ECO:0000259" key="5">
    <source>
        <dbReference type="Pfam" id="PF25954"/>
    </source>
</evidence>
<accession>A0A1W1X9J8</accession>
<evidence type="ECO:0000313" key="7">
    <source>
        <dbReference type="Proteomes" id="UP000192761"/>
    </source>
</evidence>
<dbReference type="Pfam" id="PF25917">
    <property type="entry name" value="BSH_RND"/>
    <property type="match status" value="1"/>
</dbReference>
<dbReference type="Proteomes" id="UP000192761">
    <property type="component" value="Unassembled WGS sequence"/>
</dbReference>
<feature type="region of interest" description="Disordered" evidence="2">
    <location>
        <begin position="423"/>
        <end position="450"/>
    </location>
</feature>
<dbReference type="Pfam" id="PF25876">
    <property type="entry name" value="HH_MFP_RND"/>
    <property type="match status" value="1"/>
</dbReference>
<evidence type="ECO:0000256" key="1">
    <source>
        <dbReference type="ARBA" id="ARBA00009477"/>
    </source>
</evidence>
<dbReference type="InterPro" id="IPR006143">
    <property type="entry name" value="RND_pump_MFP"/>
</dbReference>
<evidence type="ECO:0000256" key="2">
    <source>
        <dbReference type="SAM" id="MobiDB-lite"/>
    </source>
</evidence>
<dbReference type="PANTHER" id="PTHR30469:SF33">
    <property type="entry name" value="SLR1207 PROTEIN"/>
    <property type="match status" value="1"/>
</dbReference>
<reference evidence="6 7" key="1">
    <citation type="submission" date="2017-04" db="EMBL/GenBank/DDBJ databases">
        <authorList>
            <person name="Afonso C.L."/>
            <person name="Miller P.J."/>
            <person name="Scott M.A."/>
            <person name="Spackman E."/>
            <person name="Goraichik I."/>
            <person name="Dimitrov K.M."/>
            <person name="Suarez D.L."/>
            <person name="Swayne D.E."/>
        </authorList>
    </citation>
    <scope>NUCLEOTIDE SEQUENCE [LARGE SCALE GENOMIC DNA]</scope>
    <source>
        <strain evidence="6 7">DSM 23236</strain>
    </source>
</reference>
<dbReference type="SUPFAM" id="SSF111369">
    <property type="entry name" value="HlyD-like secretion proteins"/>
    <property type="match status" value="1"/>
</dbReference>
<protein>
    <submittedName>
        <fullName evidence="6">HlyD family secretion protein</fullName>
    </submittedName>
</protein>
<feature type="domain" description="Multidrug resistance protein MdtA-like alpha-helical hairpin" evidence="3">
    <location>
        <begin position="100"/>
        <end position="166"/>
    </location>
</feature>
<feature type="domain" description="Multidrug resistance protein MdtA-like barrel-sandwich hybrid" evidence="4">
    <location>
        <begin position="60"/>
        <end position="199"/>
    </location>
</feature>
<gene>
    <name evidence="6" type="ORF">SAMN02745857_01026</name>
</gene>
<dbReference type="PANTHER" id="PTHR30469">
    <property type="entry name" value="MULTIDRUG RESISTANCE PROTEIN MDTA"/>
    <property type="match status" value="1"/>
</dbReference>
<keyword evidence="7" id="KW-1185">Reference proteome</keyword>
<name>A0A1W1X9J8_9NEIS</name>